<evidence type="ECO:0000313" key="1">
    <source>
        <dbReference type="EMBL" id="SHJ99265.1"/>
    </source>
</evidence>
<name>A0A1M6NU82_9FIRM</name>
<proteinExistence type="predicted"/>
<protein>
    <submittedName>
        <fullName evidence="1">Uncharacterized protein</fullName>
    </submittedName>
</protein>
<gene>
    <name evidence="1" type="ORF">SAMN02745227_01246</name>
</gene>
<dbReference type="STRING" id="1120989.SAMN02745227_01246"/>
<dbReference type="Proteomes" id="UP000243547">
    <property type="component" value="Unassembled WGS sequence"/>
</dbReference>
<organism evidence="1 2">
    <name type="scientific">Anaerobranca californiensis DSM 14826</name>
    <dbReference type="NCBI Taxonomy" id="1120989"/>
    <lineage>
        <taxon>Bacteria</taxon>
        <taxon>Bacillati</taxon>
        <taxon>Bacillota</taxon>
        <taxon>Clostridia</taxon>
        <taxon>Eubacteriales</taxon>
        <taxon>Proteinivoracaceae</taxon>
        <taxon>Anaerobranca</taxon>
    </lineage>
</organism>
<reference evidence="2" key="1">
    <citation type="submission" date="2016-11" db="EMBL/GenBank/DDBJ databases">
        <authorList>
            <person name="Varghese N."/>
            <person name="Submissions S."/>
        </authorList>
    </citation>
    <scope>NUCLEOTIDE SEQUENCE [LARGE SCALE GENOMIC DNA]</scope>
    <source>
        <strain evidence="2">DSM 14826</strain>
    </source>
</reference>
<dbReference type="AlphaFoldDB" id="A0A1M6NU82"/>
<accession>A0A1M6NU82</accession>
<keyword evidence="2" id="KW-1185">Reference proteome</keyword>
<dbReference type="EMBL" id="FRAI01000011">
    <property type="protein sequence ID" value="SHJ99265.1"/>
    <property type="molecule type" value="Genomic_DNA"/>
</dbReference>
<evidence type="ECO:0000313" key="2">
    <source>
        <dbReference type="Proteomes" id="UP000243547"/>
    </source>
</evidence>
<sequence length="177" mass="19911">MILSTSVFAMLRVVDSETEARYLTIVQEEYGKDMQFIEGWIKEFYHLEKEVYVMFFITENEKIVVYLDMEREVIISEEKFNEIVAEEEKANKDNPIFTITTLKGANDVDAPTSSDDEKQAPDEKVKITGKDGGIEIDLVATGERVSERNAKNLTLPVIGIGALTGALVVLKLKKKAS</sequence>